<keyword evidence="2" id="KW-1185">Reference proteome</keyword>
<evidence type="ECO:0008006" key="3">
    <source>
        <dbReference type="Google" id="ProtNLM"/>
    </source>
</evidence>
<name>A0A2Z6NIA7_TRISU</name>
<organism evidence="1 2">
    <name type="scientific">Trifolium subterraneum</name>
    <name type="common">Subterranean clover</name>
    <dbReference type="NCBI Taxonomy" id="3900"/>
    <lineage>
        <taxon>Eukaryota</taxon>
        <taxon>Viridiplantae</taxon>
        <taxon>Streptophyta</taxon>
        <taxon>Embryophyta</taxon>
        <taxon>Tracheophyta</taxon>
        <taxon>Spermatophyta</taxon>
        <taxon>Magnoliopsida</taxon>
        <taxon>eudicotyledons</taxon>
        <taxon>Gunneridae</taxon>
        <taxon>Pentapetalae</taxon>
        <taxon>rosids</taxon>
        <taxon>fabids</taxon>
        <taxon>Fabales</taxon>
        <taxon>Fabaceae</taxon>
        <taxon>Papilionoideae</taxon>
        <taxon>50 kb inversion clade</taxon>
        <taxon>NPAAA clade</taxon>
        <taxon>Hologalegina</taxon>
        <taxon>IRL clade</taxon>
        <taxon>Trifolieae</taxon>
        <taxon>Trifolium</taxon>
    </lineage>
</organism>
<gene>
    <name evidence="1" type="ORF">TSUD_162360</name>
</gene>
<evidence type="ECO:0000313" key="2">
    <source>
        <dbReference type="Proteomes" id="UP000242715"/>
    </source>
</evidence>
<reference evidence="2" key="1">
    <citation type="journal article" date="2017" name="Front. Plant Sci.">
        <title>Climate Clever Clovers: New Paradigm to Reduce the Environmental Footprint of Ruminants by Breeding Low Methanogenic Forages Utilizing Haplotype Variation.</title>
        <authorList>
            <person name="Kaur P."/>
            <person name="Appels R."/>
            <person name="Bayer P.E."/>
            <person name="Keeble-Gagnere G."/>
            <person name="Wang J."/>
            <person name="Hirakawa H."/>
            <person name="Shirasawa K."/>
            <person name="Vercoe P."/>
            <person name="Stefanova K."/>
            <person name="Durmic Z."/>
            <person name="Nichols P."/>
            <person name="Revell C."/>
            <person name="Isobe S.N."/>
            <person name="Edwards D."/>
            <person name="Erskine W."/>
        </authorList>
    </citation>
    <scope>NUCLEOTIDE SEQUENCE [LARGE SCALE GENOMIC DNA]</scope>
    <source>
        <strain evidence="2">cv. Daliak</strain>
    </source>
</reference>
<proteinExistence type="predicted"/>
<accession>A0A2Z6NIA7</accession>
<dbReference type="Gene3D" id="1.10.510.10">
    <property type="entry name" value="Transferase(Phosphotransferase) domain 1"/>
    <property type="match status" value="1"/>
</dbReference>
<dbReference type="EMBL" id="DF973600">
    <property type="protein sequence ID" value="GAU35665.1"/>
    <property type="molecule type" value="Genomic_DNA"/>
</dbReference>
<dbReference type="AlphaFoldDB" id="A0A2Z6NIA7"/>
<dbReference type="OrthoDB" id="1425501at2759"/>
<evidence type="ECO:0000313" key="1">
    <source>
        <dbReference type="EMBL" id="GAU35665.1"/>
    </source>
</evidence>
<sequence length="100" mass="11101">MFEGGMGIQQFTALALQNHARDIIDPSLLYDQEFDGKVDDYSEEIALRKENAPGDLSTMENCLVSVLQIGVTCSSTSPRERIPMNMVVNKLHAIKNSIKT</sequence>
<protein>
    <recommendedName>
        <fullName evidence="3">Serine-threonine/tyrosine-protein kinase catalytic domain-containing protein</fullName>
    </recommendedName>
</protein>
<dbReference type="Proteomes" id="UP000242715">
    <property type="component" value="Unassembled WGS sequence"/>
</dbReference>